<dbReference type="NCBIfam" id="TIGR04056">
    <property type="entry name" value="OMP_RagA_SusC"/>
    <property type="match status" value="1"/>
</dbReference>
<comment type="subcellular location">
    <subcellularLocation>
        <location evidence="4">Cell outer membrane</location>
        <topology evidence="4">Multi-pass membrane protein</topology>
    </subcellularLocation>
</comment>
<evidence type="ECO:0000259" key="5">
    <source>
        <dbReference type="Pfam" id="PF07660"/>
    </source>
</evidence>
<dbReference type="EMBL" id="JAHSPG010000017">
    <property type="protein sequence ID" value="MBV4360167.1"/>
    <property type="molecule type" value="Genomic_DNA"/>
</dbReference>
<evidence type="ECO:0000313" key="8">
    <source>
        <dbReference type="Proteomes" id="UP000812270"/>
    </source>
</evidence>
<dbReference type="Pfam" id="PF07715">
    <property type="entry name" value="Plug"/>
    <property type="match status" value="1"/>
</dbReference>
<evidence type="ECO:0000256" key="3">
    <source>
        <dbReference type="ARBA" id="ARBA00023237"/>
    </source>
</evidence>
<proteinExistence type="inferred from homology"/>
<dbReference type="RefSeq" id="WP_217794434.1">
    <property type="nucleotide sequence ID" value="NZ_JAHSPG010000017.1"/>
</dbReference>
<dbReference type="InterPro" id="IPR023996">
    <property type="entry name" value="TonB-dep_OMP_SusC/RagA"/>
</dbReference>
<dbReference type="NCBIfam" id="TIGR04057">
    <property type="entry name" value="SusC_RagA_signa"/>
    <property type="match status" value="1"/>
</dbReference>
<dbReference type="InterPro" id="IPR011662">
    <property type="entry name" value="Secretin/TonB_short_N"/>
</dbReference>
<accession>A0A9E2W9S7</accession>
<feature type="domain" description="Secretin/TonB short N-terminal" evidence="5">
    <location>
        <begin position="69"/>
        <end position="120"/>
    </location>
</feature>
<name>A0A9E2W9S7_9BACT</name>
<dbReference type="InterPro" id="IPR023997">
    <property type="entry name" value="TonB-dep_OMP_SusC/RagA_CS"/>
</dbReference>
<keyword evidence="4" id="KW-0812">Transmembrane</keyword>
<feature type="domain" description="TonB-dependent receptor plug" evidence="6">
    <location>
        <begin position="228"/>
        <end position="351"/>
    </location>
</feature>
<evidence type="ECO:0000256" key="1">
    <source>
        <dbReference type="ARBA" id="ARBA00022448"/>
    </source>
</evidence>
<dbReference type="Pfam" id="PF13715">
    <property type="entry name" value="CarbopepD_reg_2"/>
    <property type="match status" value="1"/>
</dbReference>
<keyword evidence="8" id="KW-1185">Reference proteome</keyword>
<comment type="similarity">
    <text evidence="4">Belongs to the TonB-dependent receptor family.</text>
</comment>
<organism evidence="7 8">
    <name type="scientific">Pinibacter aurantiacus</name>
    <dbReference type="NCBI Taxonomy" id="2851599"/>
    <lineage>
        <taxon>Bacteria</taxon>
        <taxon>Pseudomonadati</taxon>
        <taxon>Bacteroidota</taxon>
        <taxon>Chitinophagia</taxon>
        <taxon>Chitinophagales</taxon>
        <taxon>Chitinophagaceae</taxon>
        <taxon>Pinibacter</taxon>
    </lineage>
</organism>
<evidence type="ECO:0000313" key="7">
    <source>
        <dbReference type="EMBL" id="MBV4360167.1"/>
    </source>
</evidence>
<sequence length="1131" mass="126123">MNLTAFSGRVLIRDLAKNKIFTVMKLTAIILLVGCLQVSAAGYSQKVTISRKNASLETVFKDIKKQTGYLFFYNAKILEAAHEVDIDLKEAPLNDALKETLKGQPFAYSIVNNTIVITYKKEEAAPQVAAASVISDVRGKVVDDKTGLPVAGATISLKGGKQIIASNGKGEFAIPYTPGMTITVTSVGYENQEIKLTDSSSITVRLTLKPEALDKTIVTGYQVLKKDNFTGTAITVSGEDLKKMNPQNMLQSISVYDPSFKIVENNIVGSNPNSLPNITVRGSTALPSGSNEVLSRDNLKSNVNLPTFIMDGYEVSLEKVYDLDVNRVQSITILKDAAATAVYGSRAANGVVVITTKAPKEGKLSVSYNYELNVTSPDLSDYHVLNATDKLEYERLAGLYSQSHVQGASQDDLDALYYQRKEMVVGGVNTYWLSQPLKTAIGNKNSLYIEGGTSTMRYGLELRYQTSPGVMKGSGRDRYSAGLSLSYNPGKKIMFRNALTVTQVNAKESPYGSFVDYVSMNPYYPKTDSAGNIIRVIDKWPGTGLANGGQVLNPMYNATLGSFNRTKYLELIDALSLEWNITNNLRLRGLVSLTKTKTDQDAFTSPFANEFFYYSTQDIKKRGRYTYGNDDMTAVDGNIMLTYNKQLGGHYINFALGSNIRSVIDDYKAFTAIGFSNDRFSNIGYANAYPESSTPYSSYQQERLVGFLGTLNYTYRNKYLLDFSFREDGSSKFGSDNKMAPFGALGVGWNIHKEDFFRSNIFSQVKLRASTGITGAVSFPPDMAITTYNYYTNNWYSTGVGAAVRNIGNNNLQWQKTQNFDVGLDLGLLNDRIIISPRYYYKYTKGMLSDIILAPSTGSSTQKANLGDVENYGAELNVRAILYRQKNWNISLFANMTANRNQVTKISNSLKKYNDNADTAQVGSMKGVPLVRYAEGQSLDAIYAVRSMGIDPENGREIYMKKDGTLTYDWDVKDNVPIAVTTPKAEGYFGTSLSYKGFMLNATFYTKFGGYLYNQTLVDRVENADPKKNVDQRVFDERWRQPGDRTFYKDIANQDKTQTTSRFIQKDNVLQLQSLYFSYDFDKRVFEKIGMKNLRIALTANDVWRWSSIKAERGINYPFARSFTFSLQTYF</sequence>
<keyword evidence="3 4" id="KW-0998">Cell outer membrane</keyword>
<dbReference type="InterPro" id="IPR039426">
    <property type="entry name" value="TonB-dep_rcpt-like"/>
</dbReference>
<comment type="caution">
    <text evidence="7">The sequence shown here is derived from an EMBL/GenBank/DDBJ whole genome shotgun (WGS) entry which is preliminary data.</text>
</comment>
<evidence type="ECO:0000259" key="6">
    <source>
        <dbReference type="Pfam" id="PF07715"/>
    </source>
</evidence>
<protein>
    <submittedName>
        <fullName evidence="7">SusC/RagA family TonB-linked outer membrane protein</fullName>
    </submittedName>
</protein>
<keyword evidence="1 4" id="KW-0813">Transport</keyword>
<evidence type="ECO:0000256" key="4">
    <source>
        <dbReference type="PROSITE-ProRule" id="PRU01360"/>
    </source>
</evidence>
<evidence type="ECO:0000256" key="2">
    <source>
        <dbReference type="ARBA" id="ARBA00023136"/>
    </source>
</evidence>
<keyword evidence="4" id="KW-1134">Transmembrane beta strand</keyword>
<dbReference type="PROSITE" id="PS52016">
    <property type="entry name" value="TONB_DEPENDENT_REC_3"/>
    <property type="match status" value="1"/>
</dbReference>
<dbReference type="GO" id="GO:0009279">
    <property type="term" value="C:cell outer membrane"/>
    <property type="evidence" value="ECO:0007669"/>
    <property type="project" value="UniProtKB-SubCell"/>
</dbReference>
<gene>
    <name evidence="7" type="ORF">KTO63_23585</name>
</gene>
<dbReference type="InterPro" id="IPR012910">
    <property type="entry name" value="Plug_dom"/>
</dbReference>
<keyword evidence="2 4" id="KW-0472">Membrane</keyword>
<reference evidence="7" key="1">
    <citation type="submission" date="2021-06" db="EMBL/GenBank/DDBJ databases">
        <authorList>
            <person name="Huq M.A."/>
        </authorList>
    </citation>
    <scope>NUCLEOTIDE SEQUENCE</scope>
    <source>
        <strain evidence="7">MAH-26</strain>
    </source>
</reference>
<dbReference type="Proteomes" id="UP000812270">
    <property type="component" value="Unassembled WGS sequence"/>
</dbReference>
<dbReference type="AlphaFoldDB" id="A0A9E2W9S7"/>
<dbReference type="Pfam" id="PF07660">
    <property type="entry name" value="STN"/>
    <property type="match status" value="1"/>
</dbReference>